<sequence length="102" mass="11361">MHVYDTISGALTDLDSRGYNLDFNLTPDGLECKSIDLFLMPEEFEIEEVYRFEGMTDPADSAVVYAISSNVGNLKGVLVDGYGVYAENVSPELLNKLKIHHE</sequence>
<reference evidence="1 2" key="1">
    <citation type="submission" date="2020-08" db="EMBL/GenBank/DDBJ databases">
        <title>Genome sequence of Pedobacter roseus KACC 11594T.</title>
        <authorList>
            <person name="Hyun D.-W."/>
            <person name="Bae J.-W."/>
        </authorList>
    </citation>
    <scope>NUCLEOTIDE SEQUENCE [LARGE SCALE GENOMIC DNA]</scope>
    <source>
        <strain evidence="1 2">KACC 11594</strain>
    </source>
</reference>
<accession>A0A7G9QMC9</accession>
<dbReference type="AlphaFoldDB" id="A0A7G9QMC9"/>
<name>A0A7G9QMC9_9SPHI</name>
<evidence type="ECO:0000313" key="2">
    <source>
        <dbReference type="Proteomes" id="UP000515806"/>
    </source>
</evidence>
<dbReference type="KEGG" id="proe:H9L23_10705"/>
<gene>
    <name evidence="1" type="ORF">H9L23_10705</name>
</gene>
<dbReference type="RefSeq" id="WP_187594946.1">
    <property type="nucleotide sequence ID" value="NZ_CP060723.1"/>
</dbReference>
<dbReference type="EMBL" id="CP060723">
    <property type="protein sequence ID" value="QNN44504.1"/>
    <property type="molecule type" value="Genomic_DNA"/>
</dbReference>
<keyword evidence="2" id="KW-1185">Reference proteome</keyword>
<evidence type="ECO:0000313" key="1">
    <source>
        <dbReference type="EMBL" id="QNN44504.1"/>
    </source>
</evidence>
<proteinExistence type="predicted"/>
<organism evidence="1 2">
    <name type="scientific">Pedobacter roseus</name>
    <dbReference type="NCBI Taxonomy" id="336820"/>
    <lineage>
        <taxon>Bacteria</taxon>
        <taxon>Pseudomonadati</taxon>
        <taxon>Bacteroidota</taxon>
        <taxon>Sphingobacteriia</taxon>
        <taxon>Sphingobacteriales</taxon>
        <taxon>Sphingobacteriaceae</taxon>
        <taxon>Pedobacter</taxon>
    </lineage>
</organism>
<dbReference type="Proteomes" id="UP000515806">
    <property type="component" value="Chromosome"/>
</dbReference>
<protein>
    <submittedName>
        <fullName evidence="1">Phosphoribosylpyrophosphate synthetase</fullName>
    </submittedName>
</protein>